<evidence type="ECO:0000313" key="1">
    <source>
        <dbReference type="EMBL" id="MXU88515.1"/>
    </source>
</evidence>
<dbReference type="AlphaFoldDB" id="A0A6B0UGV4"/>
<protein>
    <submittedName>
        <fullName evidence="1">Putative secreted protein</fullName>
    </submittedName>
</protein>
<sequence length="102" mass="11505">MTGRSLLQWPVAAAGRACSRPHPVRTLATNDIWPRSPGFPLSETPVRHRESRRPCICPLFGRRPSKDVECVDTTTRCHPRDCPCVFDRCGAEDLSTFLSNRK</sequence>
<accession>A0A6B0UGV4</accession>
<dbReference type="EMBL" id="GIFC01006432">
    <property type="protein sequence ID" value="MXU88515.1"/>
    <property type="molecule type" value="Transcribed_RNA"/>
</dbReference>
<reference evidence="1" key="1">
    <citation type="submission" date="2019-12" db="EMBL/GenBank/DDBJ databases">
        <title>An insight into the sialome of adult female Ixodes ricinus ticks feeding for 6 days.</title>
        <authorList>
            <person name="Perner J."/>
            <person name="Ribeiro J.M.C."/>
        </authorList>
    </citation>
    <scope>NUCLEOTIDE SEQUENCE</scope>
    <source>
        <strain evidence="1">Semi-engorged</strain>
        <tissue evidence="1">Salivary glands</tissue>
    </source>
</reference>
<organism evidence="1">
    <name type="scientific">Ixodes ricinus</name>
    <name type="common">Common tick</name>
    <name type="synonym">Acarus ricinus</name>
    <dbReference type="NCBI Taxonomy" id="34613"/>
    <lineage>
        <taxon>Eukaryota</taxon>
        <taxon>Metazoa</taxon>
        <taxon>Ecdysozoa</taxon>
        <taxon>Arthropoda</taxon>
        <taxon>Chelicerata</taxon>
        <taxon>Arachnida</taxon>
        <taxon>Acari</taxon>
        <taxon>Parasitiformes</taxon>
        <taxon>Ixodida</taxon>
        <taxon>Ixodoidea</taxon>
        <taxon>Ixodidae</taxon>
        <taxon>Ixodinae</taxon>
        <taxon>Ixodes</taxon>
    </lineage>
</organism>
<proteinExistence type="predicted"/>
<name>A0A6B0UGV4_IXORI</name>